<feature type="chain" id="PRO_5016698628" evidence="1">
    <location>
        <begin position="24"/>
        <end position="146"/>
    </location>
</feature>
<dbReference type="InterPro" id="IPR012899">
    <property type="entry name" value="LTXXQ"/>
</dbReference>
<name>A0A377GIY1_9GAMM</name>
<evidence type="ECO:0000313" key="5">
    <source>
        <dbReference type="Proteomes" id="UP000254374"/>
    </source>
</evidence>
<dbReference type="EMBL" id="FTNL01000013">
    <property type="protein sequence ID" value="SIR49361.1"/>
    <property type="molecule type" value="Genomic_DNA"/>
</dbReference>
<dbReference type="RefSeq" id="WP_058469137.1">
    <property type="nucleotide sequence ID" value="NZ_CAAAIX010000034.1"/>
</dbReference>
<evidence type="ECO:0000313" key="3">
    <source>
        <dbReference type="EMBL" id="STO24800.1"/>
    </source>
</evidence>
<dbReference type="Gene3D" id="1.20.120.1490">
    <property type="match status" value="1"/>
</dbReference>
<evidence type="ECO:0000313" key="4">
    <source>
        <dbReference type="Proteomes" id="UP000186808"/>
    </source>
</evidence>
<dbReference type="STRING" id="464.Lgor_2818"/>
<evidence type="ECO:0000256" key="1">
    <source>
        <dbReference type="SAM" id="SignalP"/>
    </source>
</evidence>
<accession>A0A377GIY1</accession>
<keyword evidence="1" id="KW-0732">Signal</keyword>
<organism evidence="3 5">
    <name type="scientific">Fluoribacter gormanii</name>
    <dbReference type="NCBI Taxonomy" id="464"/>
    <lineage>
        <taxon>Bacteria</taxon>
        <taxon>Pseudomonadati</taxon>
        <taxon>Pseudomonadota</taxon>
        <taxon>Gammaproteobacteria</taxon>
        <taxon>Legionellales</taxon>
        <taxon>Legionellaceae</taxon>
        <taxon>Fluoribacter</taxon>
    </lineage>
</organism>
<proteinExistence type="predicted"/>
<dbReference type="Pfam" id="PF07813">
    <property type="entry name" value="LTXXQ"/>
    <property type="match status" value="1"/>
</dbReference>
<dbReference type="EMBL" id="UGGV01000001">
    <property type="protein sequence ID" value="STO24800.1"/>
    <property type="molecule type" value="Genomic_DNA"/>
</dbReference>
<dbReference type="OrthoDB" id="5652263at2"/>
<feature type="signal peptide" evidence="1">
    <location>
        <begin position="1"/>
        <end position="23"/>
    </location>
</feature>
<gene>
    <name evidence="3" type="ORF">NCTC11401_01618</name>
    <name evidence="2" type="ORF">SAMN05421777_11392</name>
</gene>
<keyword evidence="4" id="KW-1185">Reference proteome</keyword>
<reference evidence="2 4" key="1">
    <citation type="submission" date="2017-01" db="EMBL/GenBank/DDBJ databases">
        <authorList>
            <person name="Varghese N."/>
            <person name="Submissions S."/>
        </authorList>
    </citation>
    <scope>NUCLEOTIDE SEQUENCE [LARGE SCALE GENOMIC DNA]</scope>
    <source>
        <strain evidence="2 4">ATCC 33342</strain>
    </source>
</reference>
<sequence length="146" mass="16489">MYRKLIQTAAFTCALALSPVVLAHSGECGEGFKSMVESLKLDDSQKAKIKPILDQLKTSMKNDFDQMKDLSQQINQQAESATMDQSAVDGLIDKKTKLIGDMMKAKVTAKNQIFSVLNPQQKTELQNKMKKMEDKMEKQFKNCHKE</sequence>
<dbReference type="Proteomes" id="UP000186808">
    <property type="component" value="Unassembled WGS sequence"/>
</dbReference>
<protein>
    <submittedName>
        <fullName evidence="2">LTXXQ motif family protein</fullName>
    </submittedName>
    <submittedName>
        <fullName evidence="3">Periplasmic protein</fullName>
    </submittedName>
</protein>
<evidence type="ECO:0000313" key="2">
    <source>
        <dbReference type="EMBL" id="SIR49361.1"/>
    </source>
</evidence>
<dbReference type="Proteomes" id="UP000254374">
    <property type="component" value="Unassembled WGS sequence"/>
</dbReference>
<dbReference type="GO" id="GO:0042597">
    <property type="term" value="C:periplasmic space"/>
    <property type="evidence" value="ECO:0007669"/>
    <property type="project" value="InterPro"/>
</dbReference>
<reference evidence="3 5" key="2">
    <citation type="submission" date="2018-06" db="EMBL/GenBank/DDBJ databases">
        <authorList>
            <consortium name="Pathogen Informatics"/>
            <person name="Doyle S."/>
        </authorList>
    </citation>
    <scope>NUCLEOTIDE SEQUENCE [LARGE SCALE GENOMIC DNA]</scope>
    <source>
        <strain evidence="3 5">NCTC11401</strain>
    </source>
</reference>
<dbReference type="AlphaFoldDB" id="A0A377GIY1"/>